<dbReference type="EMBL" id="FOBN01000007">
    <property type="protein sequence ID" value="SEM17039.1"/>
    <property type="molecule type" value="Genomic_DNA"/>
</dbReference>
<keyword evidence="11" id="KW-1185">Reference proteome</keyword>
<evidence type="ECO:0000256" key="4">
    <source>
        <dbReference type="ARBA" id="ARBA00022989"/>
    </source>
</evidence>
<evidence type="ECO:0000256" key="2">
    <source>
        <dbReference type="ARBA" id="ARBA00022519"/>
    </source>
</evidence>
<accession>A0A1H7W7I5</accession>
<dbReference type="Proteomes" id="UP000198883">
    <property type="component" value="Unassembled WGS sequence"/>
</dbReference>
<dbReference type="GO" id="GO:0015221">
    <property type="term" value="F:lipopolysaccharide transmembrane transporter activity"/>
    <property type="evidence" value="ECO:0007669"/>
    <property type="project" value="InterPro"/>
</dbReference>
<dbReference type="Gene3D" id="2.60.450.10">
    <property type="entry name" value="Lipopolysaccharide (LPS) transport protein A like domain"/>
    <property type="match status" value="1"/>
</dbReference>
<evidence type="ECO:0000256" key="1">
    <source>
        <dbReference type="ARBA" id="ARBA00022475"/>
    </source>
</evidence>
<evidence type="ECO:0000256" key="5">
    <source>
        <dbReference type="ARBA" id="ARBA00023136"/>
    </source>
</evidence>
<dbReference type="GO" id="GO:0017089">
    <property type="term" value="F:glycolipid transfer activity"/>
    <property type="evidence" value="ECO:0007669"/>
    <property type="project" value="TreeGrafter"/>
</dbReference>
<evidence type="ECO:0000313" key="9">
    <source>
        <dbReference type="EMBL" id="SEM17039.1"/>
    </source>
</evidence>
<feature type="transmembrane region" description="Helical" evidence="6">
    <location>
        <begin position="7"/>
        <end position="23"/>
    </location>
</feature>
<keyword evidence="5 6" id="KW-0472">Membrane</keyword>
<dbReference type="EMBL" id="JASAVS010000006">
    <property type="protein sequence ID" value="MDP8085081.1"/>
    <property type="molecule type" value="Genomic_DNA"/>
</dbReference>
<dbReference type="GeneID" id="83545034"/>
<dbReference type="PANTHER" id="PTHR37481:SF1">
    <property type="entry name" value="LIPOPOLYSACCHARIDE EXPORT SYSTEM PROTEIN LPTC"/>
    <property type="match status" value="1"/>
</dbReference>
<keyword evidence="2 6" id="KW-0997">Cell inner membrane</keyword>
<reference evidence="9" key="2">
    <citation type="submission" date="2016-10" db="EMBL/GenBank/DDBJ databases">
        <authorList>
            <person name="de Groot N.N."/>
        </authorList>
    </citation>
    <scope>NUCLEOTIDE SEQUENCE [LARGE SCALE GENOMIC DNA]</scope>
    <source>
        <strain evidence="9">DSM 24204</strain>
    </source>
</reference>
<comment type="similarity">
    <text evidence="6 7">Belongs to the LptC family.</text>
</comment>
<dbReference type="AlphaFoldDB" id="A0A1H7W7I5"/>
<evidence type="ECO:0000256" key="6">
    <source>
        <dbReference type="HAMAP-Rule" id="MF_01915"/>
    </source>
</evidence>
<name>A0A1H7W7I5_9PAST</name>
<dbReference type="RefSeq" id="WP_090921226.1">
    <property type="nucleotide sequence ID" value="NZ_CP016180.1"/>
</dbReference>
<dbReference type="GO" id="GO:0030288">
    <property type="term" value="C:outer membrane-bounded periplasmic space"/>
    <property type="evidence" value="ECO:0007669"/>
    <property type="project" value="TreeGrafter"/>
</dbReference>
<dbReference type="GO" id="GO:0043165">
    <property type="term" value="P:Gram-negative-bacterium-type cell outer membrane assembly"/>
    <property type="evidence" value="ECO:0007669"/>
    <property type="project" value="UniProtKB-UniRule"/>
</dbReference>
<dbReference type="NCBIfam" id="TIGR04409">
    <property type="entry name" value="LptC_YrbK"/>
    <property type="match status" value="1"/>
</dbReference>
<dbReference type="OrthoDB" id="5659892at2"/>
<evidence type="ECO:0000256" key="3">
    <source>
        <dbReference type="ARBA" id="ARBA00022692"/>
    </source>
</evidence>
<dbReference type="HAMAP" id="MF_01915">
    <property type="entry name" value="LPS_assembly_LptC"/>
    <property type="match status" value="1"/>
</dbReference>
<dbReference type="Proteomes" id="UP001224812">
    <property type="component" value="Unassembled WGS sequence"/>
</dbReference>
<organism evidence="9 10">
    <name type="scientific">Phocoenobacter skyensis</name>
    <dbReference type="NCBI Taxonomy" id="97481"/>
    <lineage>
        <taxon>Bacteria</taxon>
        <taxon>Pseudomonadati</taxon>
        <taxon>Pseudomonadota</taxon>
        <taxon>Gammaproteobacteria</taxon>
        <taxon>Pasteurellales</taxon>
        <taxon>Pasteurellaceae</taxon>
        <taxon>Phocoenobacter</taxon>
    </lineage>
</organism>
<comment type="function">
    <text evidence="6">Involved in the assembly of lipopolysaccharide (LPS). Required for the translocation of LPS from the inner membrane to the outer membrane. Facilitates the transfer of LPS from the inner membrane to the periplasmic protein LptA. Could be a docking site for LptA.</text>
</comment>
<evidence type="ECO:0000313" key="8">
    <source>
        <dbReference type="EMBL" id="MDP8085081.1"/>
    </source>
</evidence>
<evidence type="ECO:0000313" key="10">
    <source>
        <dbReference type="Proteomes" id="UP000198883"/>
    </source>
</evidence>
<dbReference type="PIRSF" id="PIRSF028513">
    <property type="entry name" value="LptC"/>
    <property type="match status" value="1"/>
</dbReference>
<dbReference type="InterPro" id="IPR010664">
    <property type="entry name" value="LipoPS_assembly_LptC-rel"/>
</dbReference>
<reference evidence="8 11" key="3">
    <citation type="journal article" date="2023" name="Front. Microbiol.">
        <title>Phylogeography and host specificity of Pasteurellaceae pathogenic to sea-farmed fish in the north-east Atlantic.</title>
        <authorList>
            <person name="Gulla S."/>
            <person name="Colquhoun D.J."/>
            <person name="Olsen A.B."/>
            <person name="Spilsberg B."/>
            <person name="Lagesen K."/>
            <person name="Aakesson C.P."/>
            <person name="Strom S."/>
            <person name="Manji F."/>
            <person name="Birkbeck T.H."/>
            <person name="Nilsen H.K."/>
        </authorList>
    </citation>
    <scope>NUCLEOTIDE SEQUENCE [LARGE SCALE GENOMIC DNA]</scope>
    <source>
        <strain evidence="8 11">VIO11850</strain>
    </source>
</reference>
<protein>
    <recommendedName>
        <fullName evidence="6 7">Lipopolysaccharide export system protein LptC</fullName>
    </recommendedName>
</protein>
<reference evidence="10" key="1">
    <citation type="submission" date="2016-10" db="EMBL/GenBank/DDBJ databases">
        <authorList>
            <person name="Varghese N."/>
            <person name="Submissions S."/>
        </authorList>
    </citation>
    <scope>NUCLEOTIDE SEQUENCE [LARGE SCALE GENOMIC DNA]</scope>
    <source>
        <strain evidence="10">DSM 24204</strain>
    </source>
</reference>
<evidence type="ECO:0000256" key="7">
    <source>
        <dbReference type="PIRNR" id="PIRNR028513"/>
    </source>
</evidence>
<comment type="function">
    <text evidence="7">Required for the translocation of lipopolysaccharide (LPS) from the inner membrane to the outer membrane.</text>
</comment>
<comment type="subunit">
    <text evidence="6">Component of the lipopolysaccharide transport and assembly complex. Interacts with LptA and the LptBFG transporter complex.</text>
</comment>
<gene>
    <name evidence="6 8" type="primary">lptC</name>
    <name evidence="8" type="ORF">QJT92_03960</name>
    <name evidence="9" type="ORF">SAMN05444853_10733</name>
</gene>
<dbReference type="PANTHER" id="PTHR37481">
    <property type="entry name" value="LIPOPOLYSACCHARIDE EXPORT SYSTEM PROTEIN LPTC"/>
    <property type="match status" value="1"/>
</dbReference>
<dbReference type="GO" id="GO:0005886">
    <property type="term" value="C:plasma membrane"/>
    <property type="evidence" value="ECO:0007669"/>
    <property type="project" value="UniProtKB-SubCell"/>
</dbReference>
<sequence>MNLRLNIILIMIVAVLAGWYFGLQNSNQDLNGLIKKAGQPEYIGNKTTTSAYDTNGKPQYFVQADEIKHYEETGQVELMNPLFNLFDSVEALKKWKLTSDNAEITKEKILRLEGNVKIKSLDRLSQLQQIETEQLFVDLNTQDVFTDKKLIAKGIGFSTMGKGLEGNLKKQFVVLKENVKTHIEPTKLKQSEAEY</sequence>
<comment type="subcellular location">
    <subcellularLocation>
        <location evidence="6">Cell inner membrane</location>
        <topology evidence="6">Single-pass membrane protein</topology>
    </subcellularLocation>
</comment>
<proteinExistence type="inferred from homology"/>
<dbReference type="STRING" id="97481.SAMN05444853_10733"/>
<evidence type="ECO:0000313" key="11">
    <source>
        <dbReference type="Proteomes" id="UP001224812"/>
    </source>
</evidence>
<dbReference type="InterPro" id="IPR052363">
    <property type="entry name" value="LPS_export_LptC"/>
</dbReference>
<dbReference type="InterPro" id="IPR026265">
    <property type="entry name" value="LptC"/>
</dbReference>
<keyword evidence="4 6" id="KW-1133">Transmembrane helix</keyword>
<keyword evidence="1 6" id="KW-1003">Cell membrane</keyword>
<dbReference type="Pfam" id="PF06835">
    <property type="entry name" value="LptC"/>
    <property type="match status" value="1"/>
</dbReference>
<keyword evidence="3 6" id="KW-0812">Transmembrane</keyword>